<dbReference type="SUPFAM" id="SSF159283">
    <property type="entry name" value="Guanosine diphospho-D-mannose pyrophosphorylase/mannose-6-phosphate isomerase linker domain"/>
    <property type="match status" value="1"/>
</dbReference>
<organism evidence="2 3">
    <name type="scientific">Prevotella illustrans</name>
    <dbReference type="NCBI Taxonomy" id="2800387"/>
    <lineage>
        <taxon>Bacteria</taxon>
        <taxon>Pseudomonadati</taxon>
        <taxon>Bacteroidota</taxon>
        <taxon>Bacteroidia</taxon>
        <taxon>Bacteroidales</taxon>
        <taxon>Prevotellaceae</taxon>
        <taxon>Prevotella</taxon>
    </lineage>
</organism>
<dbReference type="InterPro" id="IPR029044">
    <property type="entry name" value="Nucleotide-diphossugar_trans"/>
</dbReference>
<protein>
    <submittedName>
        <fullName evidence="2">Mannose-1-phosphate guanylyltransferase</fullName>
    </submittedName>
</protein>
<gene>
    <name evidence="2" type="ORF">JHU38_05555</name>
</gene>
<dbReference type="PANTHER" id="PTHR46390">
    <property type="entry name" value="MANNOSE-1-PHOSPHATE GUANYLYLTRANSFERASE"/>
    <property type="match status" value="1"/>
</dbReference>
<evidence type="ECO:0000259" key="1">
    <source>
        <dbReference type="Pfam" id="PF00483"/>
    </source>
</evidence>
<dbReference type="InterPro" id="IPR049577">
    <property type="entry name" value="GMPP_N"/>
</dbReference>
<dbReference type="GO" id="GO:0016779">
    <property type="term" value="F:nucleotidyltransferase activity"/>
    <property type="evidence" value="ECO:0007669"/>
    <property type="project" value="UniProtKB-KW"/>
</dbReference>
<dbReference type="SUPFAM" id="SSF53448">
    <property type="entry name" value="Nucleotide-diphospho-sugar transferases"/>
    <property type="match status" value="1"/>
</dbReference>
<name>A0ABS3M570_9BACT</name>
<proteinExistence type="predicted"/>
<accession>A0ABS3M570</accession>
<dbReference type="Proteomes" id="UP000664265">
    <property type="component" value="Unassembled WGS sequence"/>
</dbReference>
<evidence type="ECO:0000313" key="2">
    <source>
        <dbReference type="EMBL" id="MBO1363241.1"/>
    </source>
</evidence>
<keyword evidence="3" id="KW-1185">Reference proteome</keyword>
<sequence>MEFVLENNYCVILAGGKGRRLWPCSRETRPKQFIDFFGIGRTQLQQTFDRFCKILPQENIFINTNTAYEDLVKEQLPEIAADHIMAEPIYRNTAPSVAWATHRIAKINPNANIIVSPSDQAVFNEEVFRQNIMDGLAFVTRNNMLLTLGVKPTRPEPGYGYIQIGDSIDRDDVYKVRSFTEKPDRQFAKFFMESDEFLWNTGLFLSNVRCMNMCMYKFLPAVLRTFDQNNPNSTFAEENAFIQEHFPSYPNISLDYGLLEKTDKACVMKCDFGWADLGTWHSIFEAMQRSDEDNVVINSDIIIDNARNNIIKLPEGRLAVINGLDGYIIAEEDNVLLICKKEDSSSLIRKYVNEVRLKKGDKYV</sequence>
<reference evidence="2 3" key="1">
    <citation type="submission" date="2021-01" db="EMBL/GenBank/DDBJ databases">
        <title>Prevotella A2931 sp. nov.</title>
        <authorList>
            <person name="Buhl M."/>
            <person name="Oberhettinger P."/>
        </authorList>
    </citation>
    <scope>NUCLEOTIDE SEQUENCE [LARGE SCALE GENOMIC DNA]</scope>
    <source>
        <strain evidence="2 3">A2931</strain>
    </source>
</reference>
<dbReference type="PANTHER" id="PTHR46390:SF1">
    <property type="entry name" value="MANNOSE-1-PHOSPHATE GUANYLYLTRANSFERASE"/>
    <property type="match status" value="1"/>
</dbReference>
<feature type="domain" description="Nucleotidyl transferase" evidence="1">
    <location>
        <begin position="11"/>
        <end position="289"/>
    </location>
</feature>
<dbReference type="RefSeq" id="WP_207859322.1">
    <property type="nucleotide sequence ID" value="NZ_JAERMS010000012.1"/>
</dbReference>
<dbReference type="InterPro" id="IPR051161">
    <property type="entry name" value="Mannose-6P_isomerase_type2"/>
</dbReference>
<dbReference type="Pfam" id="PF00483">
    <property type="entry name" value="NTP_transferase"/>
    <property type="match status" value="1"/>
</dbReference>
<dbReference type="InterPro" id="IPR005835">
    <property type="entry name" value="NTP_transferase_dom"/>
</dbReference>
<comment type="caution">
    <text evidence="2">The sequence shown here is derived from an EMBL/GenBank/DDBJ whole genome shotgun (WGS) entry which is preliminary data.</text>
</comment>
<dbReference type="Gene3D" id="3.90.550.10">
    <property type="entry name" value="Spore Coat Polysaccharide Biosynthesis Protein SpsA, Chain A"/>
    <property type="match status" value="1"/>
</dbReference>
<dbReference type="EMBL" id="JAERMS010000012">
    <property type="protein sequence ID" value="MBO1363241.1"/>
    <property type="molecule type" value="Genomic_DNA"/>
</dbReference>
<keyword evidence="2" id="KW-0808">Transferase</keyword>
<keyword evidence="2" id="KW-0548">Nucleotidyltransferase</keyword>
<evidence type="ECO:0000313" key="3">
    <source>
        <dbReference type="Proteomes" id="UP000664265"/>
    </source>
</evidence>
<dbReference type="CDD" id="cd02509">
    <property type="entry name" value="GDP-M1P_Guanylyltransferase"/>
    <property type="match status" value="1"/>
</dbReference>